<dbReference type="PANTHER" id="PTHR11176:SF57">
    <property type="entry name" value="PROTEIN BOULE"/>
    <property type="match status" value="1"/>
</dbReference>
<dbReference type="GO" id="GO:0045948">
    <property type="term" value="P:positive regulation of translational initiation"/>
    <property type="evidence" value="ECO:0007669"/>
    <property type="project" value="TreeGrafter"/>
</dbReference>
<dbReference type="EMBL" id="OD003075">
    <property type="protein sequence ID" value="CAD7407012.1"/>
    <property type="molecule type" value="Genomic_DNA"/>
</dbReference>
<feature type="domain" description="RRM" evidence="4">
    <location>
        <begin position="128"/>
        <end position="207"/>
    </location>
</feature>
<proteinExistence type="predicted"/>
<name>A0A7R9H5R9_TIMPO</name>
<dbReference type="SMART" id="SM00360">
    <property type="entry name" value="RRM"/>
    <property type="match status" value="1"/>
</dbReference>
<organism evidence="5">
    <name type="scientific">Timema poppense</name>
    <name type="common">Walking stick</name>
    <dbReference type="NCBI Taxonomy" id="170557"/>
    <lineage>
        <taxon>Eukaryota</taxon>
        <taxon>Metazoa</taxon>
        <taxon>Ecdysozoa</taxon>
        <taxon>Arthropoda</taxon>
        <taxon>Hexapoda</taxon>
        <taxon>Insecta</taxon>
        <taxon>Pterygota</taxon>
        <taxon>Neoptera</taxon>
        <taxon>Polyneoptera</taxon>
        <taxon>Phasmatodea</taxon>
        <taxon>Timematodea</taxon>
        <taxon>Timematoidea</taxon>
        <taxon>Timematidae</taxon>
        <taxon>Timema</taxon>
    </lineage>
</organism>
<dbReference type="InterPro" id="IPR012677">
    <property type="entry name" value="Nucleotide-bd_a/b_plait_sf"/>
</dbReference>
<reference evidence="5" key="1">
    <citation type="submission" date="2020-11" db="EMBL/GenBank/DDBJ databases">
        <authorList>
            <person name="Tran Van P."/>
        </authorList>
    </citation>
    <scope>NUCLEOTIDE SEQUENCE</scope>
</reference>
<dbReference type="GO" id="GO:0003730">
    <property type="term" value="F:mRNA 3'-UTR binding"/>
    <property type="evidence" value="ECO:0007669"/>
    <property type="project" value="TreeGrafter"/>
</dbReference>
<dbReference type="InterPro" id="IPR035979">
    <property type="entry name" value="RBD_domain_sf"/>
</dbReference>
<evidence type="ECO:0000259" key="4">
    <source>
        <dbReference type="PROSITE" id="PS50102"/>
    </source>
</evidence>
<protein>
    <recommendedName>
        <fullName evidence="4">RRM domain-containing protein</fullName>
    </recommendedName>
</protein>
<dbReference type="SUPFAM" id="SSF54928">
    <property type="entry name" value="RNA-binding domain, RBD"/>
    <property type="match status" value="1"/>
</dbReference>
<dbReference type="Pfam" id="PF00076">
    <property type="entry name" value="RRM_1"/>
    <property type="match status" value="1"/>
</dbReference>
<dbReference type="GO" id="GO:0008494">
    <property type="term" value="F:translation activator activity"/>
    <property type="evidence" value="ECO:0007669"/>
    <property type="project" value="TreeGrafter"/>
</dbReference>
<evidence type="ECO:0000313" key="5">
    <source>
        <dbReference type="EMBL" id="CAD7407012.1"/>
    </source>
</evidence>
<feature type="compositionally biased region" description="Polar residues" evidence="3">
    <location>
        <begin position="14"/>
        <end position="25"/>
    </location>
</feature>
<gene>
    <name evidence="5" type="ORF">TPSB3V08_LOCUS5672</name>
</gene>
<dbReference type="GO" id="GO:0070935">
    <property type="term" value="P:3'-UTR-mediated mRNA stabilization"/>
    <property type="evidence" value="ECO:0007669"/>
    <property type="project" value="TreeGrafter"/>
</dbReference>
<evidence type="ECO:0000256" key="2">
    <source>
        <dbReference type="PROSITE-ProRule" id="PRU00176"/>
    </source>
</evidence>
<dbReference type="Gene3D" id="3.30.70.330">
    <property type="match status" value="1"/>
</dbReference>
<sequence length="427" mass="46357">MTSTTEDLHDKRSLMSSPDNSINGTNVAHIHTTTLEPRAEAEAEAVAVDHISQDKLGSPVYISCDNSYGAANVGSTPSQLVHGVIPNQNSEFSSVEWNPVQNDLPTYGHQEEHKQDFHAPKYGTLITNRIFIGALPITATENDLLELFSGFGIVTSAKIITDRAGISKGYGFVTFMNDTDAAYVLSTFQSNSATIRGQKINVAHAIRKQSYVHASNCSTLVPMGTVVYRKRKVISPLSMSNQPYYQQVLATQPQQNPMPLVDGTSLLPYLGMNVSSSPSTPPSPSMVPVLYSYPVPQGQPWITHIVTAFDGLTGYGDVARESGCWLMGHVQVPNTTNLLQTTVEGRTSASSRIEDHVDHEVGGVCFTATLDRMTHFDDKYKVETVGSTAAMDRTTNQAPGGYIVSNIPPYPVITPGPQMFPVLNSTY</sequence>
<evidence type="ECO:0000256" key="1">
    <source>
        <dbReference type="ARBA" id="ARBA00022884"/>
    </source>
</evidence>
<dbReference type="InterPro" id="IPR000504">
    <property type="entry name" value="RRM_dom"/>
</dbReference>
<feature type="compositionally biased region" description="Basic and acidic residues" evidence="3">
    <location>
        <begin position="1"/>
        <end position="13"/>
    </location>
</feature>
<keyword evidence="1 2" id="KW-0694">RNA-binding</keyword>
<evidence type="ECO:0000256" key="3">
    <source>
        <dbReference type="SAM" id="MobiDB-lite"/>
    </source>
</evidence>
<dbReference type="PANTHER" id="PTHR11176">
    <property type="entry name" value="BOULE-RELATED"/>
    <property type="match status" value="1"/>
</dbReference>
<dbReference type="GO" id="GO:0005737">
    <property type="term" value="C:cytoplasm"/>
    <property type="evidence" value="ECO:0007669"/>
    <property type="project" value="TreeGrafter"/>
</dbReference>
<dbReference type="PROSITE" id="PS50102">
    <property type="entry name" value="RRM"/>
    <property type="match status" value="1"/>
</dbReference>
<accession>A0A7R9H5R9</accession>
<dbReference type="AlphaFoldDB" id="A0A7R9H5R9"/>
<feature type="region of interest" description="Disordered" evidence="3">
    <location>
        <begin position="1"/>
        <end position="25"/>
    </location>
</feature>